<dbReference type="SUPFAM" id="SSF51445">
    <property type="entry name" value="(Trans)glycosidases"/>
    <property type="match status" value="1"/>
</dbReference>
<dbReference type="InterPro" id="IPR017853">
    <property type="entry name" value="GH"/>
</dbReference>
<comment type="caution">
    <text evidence="7">The sequence shown here is derived from an EMBL/GenBank/DDBJ whole genome shotgun (WGS) entry which is preliminary data.</text>
</comment>
<dbReference type="Pfam" id="PF21365">
    <property type="entry name" value="Glyco_hydro_31_3rd"/>
    <property type="match status" value="1"/>
</dbReference>
<dbReference type="AlphaFoldDB" id="A0A098M8K2"/>
<dbReference type="eggNOG" id="COG1501">
    <property type="taxonomic scope" value="Bacteria"/>
</dbReference>
<evidence type="ECO:0000259" key="6">
    <source>
        <dbReference type="Pfam" id="PF21365"/>
    </source>
</evidence>
<dbReference type="PANTHER" id="PTHR43053:SF4">
    <property type="entry name" value="MYOGENESIS-REGULATING GLYCOSIDASE"/>
    <property type="match status" value="1"/>
</dbReference>
<dbReference type="GO" id="GO:0004553">
    <property type="term" value="F:hydrolase activity, hydrolyzing O-glycosyl compounds"/>
    <property type="evidence" value="ECO:0007669"/>
    <property type="project" value="InterPro"/>
</dbReference>
<keyword evidence="3 4" id="KW-0326">Glycosidase</keyword>
<dbReference type="STRING" id="268407.PWYN_05560"/>
<dbReference type="OrthoDB" id="176168at2"/>
<dbReference type="EMBL" id="JQCR01000002">
    <property type="protein sequence ID" value="KGE18879.1"/>
    <property type="molecule type" value="Genomic_DNA"/>
</dbReference>
<evidence type="ECO:0000256" key="1">
    <source>
        <dbReference type="ARBA" id="ARBA00007806"/>
    </source>
</evidence>
<organism evidence="7 8">
    <name type="scientific">Paenibacillus wynnii</name>
    <dbReference type="NCBI Taxonomy" id="268407"/>
    <lineage>
        <taxon>Bacteria</taxon>
        <taxon>Bacillati</taxon>
        <taxon>Bacillota</taxon>
        <taxon>Bacilli</taxon>
        <taxon>Bacillales</taxon>
        <taxon>Paenibacillaceae</taxon>
        <taxon>Paenibacillus</taxon>
    </lineage>
</organism>
<keyword evidence="8" id="KW-1185">Reference proteome</keyword>
<dbReference type="Proteomes" id="UP000029734">
    <property type="component" value="Unassembled WGS sequence"/>
</dbReference>
<dbReference type="Gene3D" id="3.20.20.80">
    <property type="entry name" value="Glycosidases"/>
    <property type="match status" value="1"/>
</dbReference>
<evidence type="ECO:0000256" key="3">
    <source>
        <dbReference type="ARBA" id="ARBA00023295"/>
    </source>
</evidence>
<dbReference type="SUPFAM" id="SSF51011">
    <property type="entry name" value="Glycosyl hydrolase domain"/>
    <property type="match status" value="1"/>
</dbReference>
<dbReference type="InterPro" id="IPR048395">
    <property type="entry name" value="Glyco_hydro_31_C"/>
</dbReference>
<evidence type="ECO:0000313" key="7">
    <source>
        <dbReference type="EMBL" id="KGE18879.1"/>
    </source>
</evidence>
<sequence length="512" mass="58252">MTITVLQKKPGEFWWGGVINEGHLMPFGDRPHSRDLRMTDDNQASPLLLSNLGRYIWCEEPFAFSFNESNLTIDHKQKLIIEEGHETLQDAYRHACNIHFPPSGVTPDKLAFTAPQYCTWVEMFYEPTQEKLLNYATSIIRHGMPPGVLIIDDNWMQDYGTWDFDKHRFPDPAGMIHSLHELGFKVMLWVCPYVSPDSIIFRQLRDHGILMKHADGAPVLRRWWNGYSAVVDYTSTEGSTWFKQQLDRLIEDYGVDGFKLDAGEPLLPDLMDDITQDVAWSRPVHPLEDCESYARLGIGYPLSELRMCWKLGGQALIQRQRDKTHTWEAATGLQGLIPNSITQGLMGYAYNCPDMVGGGMDGDINSPDFRFDSELFIRFVQCSALFPAMQFSMAPWRVLNGDELAWCMDVIQIRTELGSLLSELASQAAEDGLPILRSLEFVFPHQGFHSVQDQFMVGESILVAPVLNKGQVTRKIQFPSGRWLGDDESVVEGPSEVEVSAPLSRLPWYRKI</sequence>
<accession>A0A098M8K2</accession>
<dbReference type="Gene3D" id="2.60.40.1180">
    <property type="entry name" value="Golgi alpha-mannosidase II"/>
    <property type="match status" value="1"/>
</dbReference>
<dbReference type="RefSeq" id="WP_036649229.1">
    <property type="nucleotide sequence ID" value="NZ_JQCR01000002.1"/>
</dbReference>
<comment type="similarity">
    <text evidence="1 4">Belongs to the glycosyl hydrolase 31 family.</text>
</comment>
<dbReference type="GO" id="GO:0005975">
    <property type="term" value="P:carbohydrate metabolic process"/>
    <property type="evidence" value="ECO:0007669"/>
    <property type="project" value="InterPro"/>
</dbReference>
<dbReference type="InterPro" id="IPR050985">
    <property type="entry name" value="Alpha-glycosidase_related"/>
</dbReference>
<reference evidence="7 8" key="1">
    <citation type="submission" date="2014-08" db="EMBL/GenBank/DDBJ databases">
        <authorList>
            <person name="den Bakker H.C."/>
        </authorList>
    </citation>
    <scope>NUCLEOTIDE SEQUENCE [LARGE SCALE GENOMIC DNA]</scope>
    <source>
        <strain evidence="7 8">DSM 18334</strain>
    </source>
</reference>
<dbReference type="CDD" id="cd06592">
    <property type="entry name" value="GH31_NET37"/>
    <property type="match status" value="1"/>
</dbReference>
<evidence type="ECO:0000313" key="8">
    <source>
        <dbReference type="Proteomes" id="UP000029734"/>
    </source>
</evidence>
<dbReference type="PANTHER" id="PTHR43053">
    <property type="entry name" value="GLYCOSIDASE FAMILY 31"/>
    <property type="match status" value="1"/>
</dbReference>
<reference evidence="7 8" key="2">
    <citation type="submission" date="2014-10" db="EMBL/GenBank/DDBJ databases">
        <title>Comparative genomics of the Paenibacillus odorifer group.</title>
        <authorList>
            <person name="Tsai Y.-C."/>
            <person name="Martin N."/>
            <person name="Korlach J."/>
            <person name="Wiedmann M."/>
        </authorList>
    </citation>
    <scope>NUCLEOTIDE SEQUENCE [LARGE SCALE GENOMIC DNA]</scope>
    <source>
        <strain evidence="7 8">DSM 18334</strain>
    </source>
</reference>
<dbReference type="InterPro" id="IPR000322">
    <property type="entry name" value="Glyco_hydro_31_TIM"/>
</dbReference>
<evidence type="ECO:0000256" key="2">
    <source>
        <dbReference type="ARBA" id="ARBA00022801"/>
    </source>
</evidence>
<keyword evidence="2 4" id="KW-0378">Hydrolase</keyword>
<proteinExistence type="inferred from homology"/>
<gene>
    <name evidence="7" type="ORF">PWYN_05560</name>
</gene>
<feature type="domain" description="Glycoside hydrolase family 31 TIM barrel" evidence="5">
    <location>
        <begin position="118"/>
        <end position="391"/>
    </location>
</feature>
<evidence type="ECO:0000256" key="4">
    <source>
        <dbReference type="RuleBase" id="RU361185"/>
    </source>
</evidence>
<dbReference type="InterPro" id="IPR013780">
    <property type="entry name" value="Glyco_hydro_b"/>
</dbReference>
<name>A0A098M8K2_9BACL</name>
<feature type="domain" description="Glycosyl hydrolase family 31 C-terminal" evidence="6">
    <location>
        <begin position="432"/>
        <end position="509"/>
    </location>
</feature>
<protein>
    <submittedName>
        <fullName evidence="7">Glycoside hydrolase</fullName>
    </submittedName>
</protein>
<dbReference type="Pfam" id="PF01055">
    <property type="entry name" value="Glyco_hydro_31_2nd"/>
    <property type="match status" value="1"/>
</dbReference>
<evidence type="ECO:0000259" key="5">
    <source>
        <dbReference type="Pfam" id="PF01055"/>
    </source>
</evidence>